<proteinExistence type="predicted"/>
<dbReference type="Gene3D" id="3.20.20.70">
    <property type="entry name" value="Aldolase class I"/>
    <property type="match status" value="1"/>
</dbReference>
<keyword evidence="2" id="KW-0285">Flavoprotein</keyword>
<evidence type="ECO:0000313" key="8">
    <source>
        <dbReference type="Proteomes" id="UP000198844"/>
    </source>
</evidence>
<dbReference type="PANTHER" id="PTHR43303:SF4">
    <property type="entry name" value="NADPH DEHYDROGENASE C23G7.10C-RELATED"/>
    <property type="match status" value="1"/>
</dbReference>
<dbReference type="PANTHER" id="PTHR43303">
    <property type="entry name" value="NADPH DEHYDROGENASE C23G7.10C-RELATED"/>
    <property type="match status" value="1"/>
</dbReference>
<protein>
    <submittedName>
        <fullName evidence="7">NADH:flavin oxidoreductase / NADH oxidase family protein</fullName>
    </submittedName>
</protein>
<evidence type="ECO:0000313" key="7">
    <source>
        <dbReference type="EMBL" id="SFU26349.1"/>
    </source>
</evidence>
<dbReference type="SUPFAM" id="SSF51395">
    <property type="entry name" value="FMN-linked oxidoreductases"/>
    <property type="match status" value="1"/>
</dbReference>
<dbReference type="Proteomes" id="UP000198844">
    <property type="component" value="Unassembled WGS sequence"/>
</dbReference>
<evidence type="ECO:0000259" key="6">
    <source>
        <dbReference type="Pfam" id="PF00724"/>
    </source>
</evidence>
<evidence type="ECO:0000256" key="4">
    <source>
        <dbReference type="ARBA" id="ARBA00022857"/>
    </source>
</evidence>
<feature type="domain" description="NADH:flavin oxidoreductase/NADH oxidase N-terminal" evidence="6">
    <location>
        <begin position="4"/>
        <end position="122"/>
    </location>
</feature>
<dbReference type="InterPro" id="IPR001155">
    <property type="entry name" value="OxRdtase_FMN_N"/>
</dbReference>
<evidence type="ECO:0000256" key="3">
    <source>
        <dbReference type="ARBA" id="ARBA00022643"/>
    </source>
</evidence>
<keyword evidence="3" id="KW-0288">FMN</keyword>
<keyword evidence="4" id="KW-0521">NADP</keyword>
<dbReference type="GO" id="GO:0010181">
    <property type="term" value="F:FMN binding"/>
    <property type="evidence" value="ECO:0007669"/>
    <property type="project" value="InterPro"/>
</dbReference>
<gene>
    <name evidence="7" type="ORF">SAMN05192563_105239</name>
</gene>
<evidence type="ECO:0000256" key="5">
    <source>
        <dbReference type="ARBA" id="ARBA00023002"/>
    </source>
</evidence>
<dbReference type="Pfam" id="PF00724">
    <property type="entry name" value="Oxidored_FMN"/>
    <property type="match status" value="1"/>
</dbReference>
<name>A0A1I7ER01_9BURK</name>
<dbReference type="InterPro" id="IPR013785">
    <property type="entry name" value="Aldolase_TIM"/>
</dbReference>
<dbReference type="AlphaFoldDB" id="A0A1I7ER01"/>
<evidence type="ECO:0000256" key="1">
    <source>
        <dbReference type="ARBA" id="ARBA00001917"/>
    </source>
</evidence>
<dbReference type="EMBL" id="FPBH01000052">
    <property type="protein sequence ID" value="SFU26349.1"/>
    <property type="molecule type" value="Genomic_DNA"/>
</dbReference>
<sequence>MGVLFTPATLKALTLSDRIVVSPMCEYRAVDGRASSWHFAHLGGLAQSGAGMMIIEATAVEPEGHITPGCLGLWDDETEAALKPVVPAIRANSSIAPAMQISHAGRKASSEVPWKGGSLSASNRAAGLRMDRRLCRKRRARRRLRRLMVLA</sequence>
<reference evidence="7 8" key="1">
    <citation type="submission" date="2016-10" db="EMBL/GenBank/DDBJ databases">
        <authorList>
            <person name="de Groot N.N."/>
        </authorList>
    </citation>
    <scope>NUCLEOTIDE SEQUENCE [LARGE SCALE GENOMIC DNA]</scope>
    <source>
        <strain evidence="7 8">LMG 27731</strain>
    </source>
</reference>
<evidence type="ECO:0000256" key="2">
    <source>
        <dbReference type="ARBA" id="ARBA00022630"/>
    </source>
</evidence>
<organism evidence="7 8">
    <name type="scientific">Paraburkholderia aspalathi</name>
    <dbReference type="NCBI Taxonomy" id="1324617"/>
    <lineage>
        <taxon>Bacteria</taxon>
        <taxon>Pseudomonadati</taxon>
        <taxon>Pseudomonadota</taxon>
        <taxon>Betaproteobacteria</taxon>
        <taxon>Burkholderiales</taxon>
        <taxon>Burkholderiaceae</taxon>
        <taxon>Paraburkholderia</taxon>
    </lineage>
</organism>
<accession>A0A1I7ER01</accession>
<comment type="cofactor">
    <cofactor evidence="1">
        <name>FMN</name>
        <dbReference type="ChEBI" id="CHEBI:58210"/>
    </cofactor>
</comment>
<dbReference type="GO" id="GO:0003959">
    <property type="term" value="F:NADPH dehydrogenase activity"/>
    <property type="evidence" value="ECO:0007669"/>
    <property type="project" value="InterPro"/>
</dbReference>
<dbReference type="InterPro" id="IPR044152">
    <property type="entry name" value="YqjM-like"/>
</dbReference>
<dbReference type="GO" id="GO:0050661">
    <property type="term" value="F:NADP binding"/>
    <property type="evidence" value="ECO:0007669"/>
    <property type="project" value="InterPro"/>
</dbReference>
<keyword evidence="5" id="KW-0560">Oxidoreductase</keyword>